<evidence type="ECO:0000313" key="6">
    <source>
        <dbReference type="EMBL" id="KAJ6649040.1"/>
    </source>
</evidence>
<dbReference type="EMBL" id="WJQU01000001">
    <property type="protein sequence ID" value="KAJ6649040.1"/>
    <property type="molecule type" value="Genomic_DNA"/>
</dbReference>
<dbReference type="SUPFAM" id="SSF48652">
    <property type="entry name" value="Tetraspanin"/>
    <property type="match status" value="1"/>
</dbReference>
<organism evidence="6 7">
    <name type="scientific">Pseudolycoriella hygida</name>
    <dbReference type="NCBI Taxonomy" id="35572"/>
    <lineage>
        <taxon>Eukaryota</taxon>
        <taxon>Metazoa</taxon>
        <taxon>Ecdysozoa</taxon>
        <taxon>Arthropoda</taxon>
        <taxon>Hexapoda</taxon>
        <taxon>Insecta</taxon>
        <taxon>Pterygota</taxon>
        <taxon>Neoptera</taxon>
        <taxon>Endopterygota</taxon>
        <taxon>Diptera</taxon>
        <taxon>Nematocera</taxon>
        <taxon>Sciaroidea</taxon>
        <taxon>Sciaridae</taxon>
        <taxon>Pseudolycoriella</taxon>
    </lineage>
</organism>
<dbReference type="Pfam" id="PF00335">
    <property type="entry name" value="Tetraspanin"/>
    <property type="match status" value="1"/>
</dbReference>
<gene>
    <name evidence="6" type="ORF">Bhyg_04273</name>
</gene>
<keyword evidence="2 5" id="KW-0812">Transmembrane</keyword>
<dbReference type="GO" id="GO:0016020">
    <property type="term" value="C:membrane"/>
    <property type="evidence" value="ECO:0007669"/>
    <property type="project" value="UniProtKB-SubCell"/>
</dbReference>
<protein>
    <recommendedName>
        <fullName evidence="8">Tetraspanin</fullName>
    </recommendedName>
</protein>
<feature type="transmembrane region" description="Helical" evidence="5">
    <location>
        <begin position="158"/>
        <end position="183"/>
    </location>
</feature>
<dbReference type="Proteomes" id="UP001151699">
    <property type="component" value="Chromosome A"/>
</dbReference>
<reference evidence="6" key="1">
    <citation type="submission" date="2022-07" db="EMBL/GenBank/DDBJ databases">
        <authorList>
            <person name="Trinca V."/>
            <person name="Uliana J.V.C."/>
            <person name="Torres T.T."/>
            <person name="Ward R.J."/>
            <person name="Monesi N."/>
        </authorList>
    </citation>
    <scope>NUCLEOTIDE SEQUENCE</scope>
    <source>
        <strain evidence="6">HSMRA1968</strain>
        <tissue evidence="6">Whole embryos</tissue>
    </source>
</reference>
<keyword evidence="3 5" id="KW-1133">Transmembrane helix</keyword>
<keyword evidence="7" id="KW-1185">Reference proteome</keyword>
<evidence type="ECO:0000256" key="3">
    <source>
        <dbReference type="ARBA" id="ARBA00022989"/>
    </source>
</evidence>
<evidence type="ECO:0000256" key="2">
    <source>
        <dbReference type="ARBA" id="ARBA00022692"/>
    </source>
</evidence>
<comment type="caution">
    <text evidence="6">The sequence shown here is derived from an EMBL/GenBank/DDBJ whole genome shotgun (WGS) entry which is preliminary data.</text>
</comment>
<evidence type="ECO:0000256" key="5">
    <source>
        <dbReference type="SAM" id="Phobius"/>
    </source>
</evidence>
<sequence>MCKITAVDVGMCLPKCFVIIINVFTFFAILLFIIFACQVGIVYFVYSLVAKMNKSANNFLLSTIASREDNFIYYNIWEYIQLSGKCCGVKSFNDWKMVNETLPRSCCPMLNTTMALNGTMQIAANDSMMDVTCTQSNAVQNGCKKLLTDYLREATHPITVGVIIVLAIQLINLILACCMFFVYGRTQHITKRKTKHEFIDMSPVQVHDQFLLKKEHY</sequence>
<evidence type="ECO:0000256" key="1">
    <source>
        <dbReference type="ARBA" id="ARBA00004141"/>
    </source>
</evidence>
<evidence type="ECO:0000313" key="7">
    <source>
        <dbReference type="Proteomes" id="UP001151699"/>
    </source>
</evidence>
<accession>A0A9Q0S9Z0</accession>
<dbReference type="CDD" id="cd03127">
    <property type="entry name" value="tetraspanin_LEL"/>
    <property type="match status" value="1"/>
</dbReference>
<evidence type="ECO:0008006" key="8">
    <source>
        <dbReference type="Google" id="ProtNLM"/>
    </source>
</evidence>
<dbReference type="InterPro" id="IPR018499">
    <property type="entry name" value="Tetraspanin/Peripherin"/>
</dbReference>
<keyword evidence="4 5" id="KW-0472">Membrane</keyword>
<dbReference type="Gene3D" id="1.10.1450.10">
    <property type="entry name" value="Tetraspanin"/>
    <property type="match status" value="1"/>
</dbReference>
<dbReference type="InterPro" id="IPR008952">
    <property type="entry name" value="Tetraspanin_EC2_sf"/>
</dbReference>
<proteinExistence type="predicted"/>
<dbReference type="AlphaFoldDB" id="A0A9Q0S9Z0"/>
<name>A0A9Q0S9Z0_9DIPT</name>
<dbReference type="OrthoDB" id="5982705at2759"/>
<evidence type="ECO:0000256" key="4">
    <source>
        <dbReference type="ARBA" id="ARBA00023136"/>
    </source>
</evidence>
<feature type="transmembrane region" description="Helical" evidence="5">
    <location>
        <begin position="12"/>
        <end position="45"/>
    </location>
</feature>
<comment type="subcellular location">
    <subcellularLocation>
        <location evidence="1">Membrane</location>
        <topology evidence="1">Multi-pass membrane protein</topology>
    </subcellularLocation>
</comment>